<dbReference type="AlphaFoldDB" id="A0A7J6PV09"/>
<reference evidence="2 3" key="1">
    <citation type="submission" date="2020-04" db="EMBL/GenBank/DDBJ databases">
        <title>Perkinsus olseni comparative genomics.</title>
        <authorList>
            <person name="Bogema D.R."/>
        </authorList>
    </citation>
    <scope>NUCLEOTIDE SEQUENCE [LARGE SCALE GENOMIC DNA]</scope>
    <source>
        <strain evidence="2 3">ATCC PRA-207</strain>
    </source>
</reference>
<evidence type="ECO:0000256" key="1">
    <source>
        <dbReference type="SAM" id="SignalP"/>
    </source>
</evidence>
<keyword evidence="1" id="KW-0732">Signal</keyword>
<proteinExistence type="predicted"/>
<evidence type="ECO:0000313" key="2">
    <source>
        <dbReference type="EMBL" id="KAF4699885.1"/>
    </source>
</evidence>
<sequence length="528" mass="58499">MCAVKSSILWGSSLVFLLGQASLNFKSRRGCCRRNWLKIPPGNYSSEGPLIGNLSGLTMECKRKGNYEGLEMVNFSFETSKGVTPSPFVPIRAFAFNNGVSDLRFYDEMCFLFDTSEYTAEARGVFERVAEKVPELPRDFGINTIAICPSGGSWNVILNRKEQQPVEFRLVKRAGEAEAVEPARPRRVRSGVYTAPHASSNGVSSLTVDIGDVERWKKDFHTVLSIELSFVESIKGSKRVAALTNLRPETNTLQDPFRRREMAVVGCLRPMPQATGSEAPTVPSFDEVLIRLQAATEQRVSRNTICICPTDDENEVLLVLNKKDWGTDRMRSVKLSRKGDSVQPTAAHVVLPSKKHDAAQPVATQVASLSKVHDPPRTEARTMKRVMELPANSVSVGRAKVARGMLPLGKFRAGNTGSLLSIDTNPSEWGVGITFSFGVIDRTFTFGARQRRVTAHSNGEGCFALDPQKPEMTSEFCRWLRAVLPGENNNFLLERGMHLCIDDEDSFTGVFGGFDQHDEDAVRLAFKR</sequence>
<dbReference type="EMBL" id="JABANO010037619">
    <property type="protein sequence ID" value="KAF4699885.1"/>
    <property type="molecule type" value="Genomic_DNA"/>
</dbReference>
<protein>
    <submittedName>
        <fullName evidence="2">Uncharacterized protein</fullName>
    </submittedName>
</protein>
<feature type="chain" id="PRO_5029669893" evidence="1">
    <location>
        <begin position="22"/>
        <end position="528"/>
    </location>
</feature>
<accession>A0A7J6PV09</accession>
<keyword evidence="3" id="KW-1185">Reference proteome</keyword>
<feature type="non-terminal residue" evidence="2">
    <location>
        <position position="528"/>
    </location>
</feature>
<evidence type="ECO:0000313" key="3">
    <source>
        <dbReference type="Proteomes" id="UP000553632"/>
    </source>
</evidence>
<name>A0A7J6PV09_PEROL</name>
<gene>
    <name evidence="2" type="ORF">FOZ63_029098</name>
</gene>
<comment type="caution">
    <text evidence="2">The sequence shown here is derived from an EMBL/GenBank/DDBJ whole genome shotgun (WGS) entry which is preliminary data.</text>
</comment>
<dbReference type="Proteomes" id="UP000553632">
    <property type="component" value="Unassembled WGS sequence"/>
</dbReference>
<feature type="signal peptide" evidence="1">
    <location>
        <begin position="1"/>
        <end position="21"/>
    </location>
</feature>
<organism evidence="2 3">
    <name type="scientific">Perkinsus olseni</name>
    <name type="common">Perkinsus atlanticus</name>
    <dbReference type="NCBI Taxonomy" id="32597"/>
    <lineage>
        <taxon>Eukaryota</taxon>
        <taxon>Sar</taxon>
        <taxon>Alveolata</taxon>
        <taxon>Perkinsozoa</taxon>
        <taxon>Perkinsea</taxon>
        <taxon>Perkinsida</taxon>
        <taxon>Perkinsidae</taxon>
        <taxon>Perkinsus</taxon>
    </lineage>
</organism>